<keyword evidence="7" id="KW-0472">Membrane</keyword>
<dbReference type="Pfam" id="PF07899">
    <property type="entry name" value="Frigida"/>
    <property type="match status" value="1"/>
</dbReference>
<keyword evidence="7" id="KW-1133">Transmembrane helix</keyword>
<dbReference type="EMBL" id="RWGY01000004">
    <property type="protein sequence ID" value="TVU48083.1"/>
    <property type="molecule type" value="Genomic_DNA"/>
</dbReference>
<dbReference type="Proteomes" id="UP000324897">
    <property type="component" value="Chromosome 5"/>
</dbReference>
<feature type="transmembrane region" description="Helical" evidence="7">
    <location>
        <begin position="16"/>
        <end position="39"/>
    </location>
</feature>
<keyword evidence="4" id="KW-0217">Developmental protein</keyword>
<keyword evidence="3 4" id="KW-0287">Flowering</keyword>
<keyword evidence="2 4" id="KW-0221">Differentiation</keyword>
<comment type="similarity">
    <text evidence="1 4">Belongs to the Frigida family.</text>
</comment>
<feature type="coiled-coil region" evidence="5">
    <location>
        <begin position="123"/>
        <end position="153"/>
    </location>
</feature>
<evidence type="ECO:0000256" key="5">
    <source>
        <dbReference type="SAM" id="Coils"/>
    </source>
</evidence>
<name>A0A5J9WJ42_9POAL</name>
<accession>A0A5J9WJ42</accession>
<feature type="compositionally biased region" description="Low complexity" evidence="6">
    <location>
        <begin position="160"/>
        <end position="169"/>
    </location>
</feature>
<feature type="region of interest" description="Disordered" evidence="6">
    <location>
        <begin position="258"/>
        <end position="311"/>
    </location>
</feature>
<feature type="compositionally biased region" description="Polar residues" evidence="6">
    <location>
        <begin position="263"/>
        <end position="277"/>
    </location>
</feature>
<dbReference type="AlphaFoldDB" id="A0A5J9WJ42"/>
<dbReference type="GO" id="GO:0009908">
    <property type="term" value="P:flower development"/>
    <property type="evidence" value="ECO:0007669"/>
    <property type="project" value="UniProtKB-KW"/>
</dbReference>
<protein>
    <recommendedName>
        <fullName evidence="4">FRIGIDA-like protein</fullName>
    </recommendedName>
</protein>
<dbReference type="PANTHER" id="PTHR31791">
    <property type="entry name" value="FRIGIDA-LIKE PROTEIN 3-RELATED"/>
    <property type="match status" value="1"/>
</dbReference>
<evidence type="ECO:0000256" key="2">
    <source>
        <dbReference type="ARBA" id="ARBA00022782"/>
    </source>
</evidence>
<evidence type="ECO:0000256" key="6">
    <source>
        <dbReference type="SAM" id="MobiDB-lite"/>
    </source>
</evidence>
<sequence length="311" mass="33465">MLCICSLSSLPGSAMFVIISSSTFNVLELTCFFLATVLIQKMIHKSKQLEAVKFIQSLNLVHKYPLLPVLRSYISAAALAGKMIRIRGDDPASQNAADAKERTLLGTLQKFIKEHNLEELPILEEANKRLAQLEQQNAERKRAAAAAAAAAQKVSENIQQQQKLQQLMQPAKRPKPDNVVRASSGQSIHTAGGPNQYQTALTQNVVPAVAQIPQLLVGSHRPIGTNSQAPVVPARTQYGGLADFYGVTASRAYGSGSLAPGPSAQNVQNARTSSRSKLYSGDPLAAVSRSSDKKGSSYSYSLSNMSTYDPK</sequence>
<dbReference type="OrthoDB" id="1166059at2759"/>
<dbReference type="InterPro" id="IPR012474">
    <property type="entry name" value="Frigida"/>
</dbReference>
<evidence type="ECO:0000256" key="3">
    <source>
        <dbReference type="ARBA" id="ARBA00023089"/>
    </source>
</evidence>
<gene>
    <name evidence="8" type="ORF">EJB05_07706</name>
</gene>
<evidence type="ECO:0000256" key="4">
    <source>
        <dbReference type="RuleBase" id="RU364012"/>
    </source>
</evidence>
<keyword evidence="9" id="KW-1185">Reference proteome</keyword>
<evidence type="ECO:0000256" key="1">
    <source>
        <dbReference type="ARBA" id="ARBA00008956"/>
    </source>
</evidence>
<feature type="compositionally biased region" description="Polar residues" evidence="6">
    <location>
        <begin position="181"/>
        <end position="195"/>
    </location>
</feature>
<reference evidence="8 9" key="1">
    <citation type="journal article" date="2019" name="Sci. Rep.">
        <title>A high-quality genome of Eragrostis curvula grass provides insights into Poaceae evolution and supports new strategies to enhance forage quality.</title>
        <authorList>
            <person name="Carballo J."/>
            <person name="Santos B.A.C.M."/>
            <person name="Zappacosta D."/>
            <person name="Garbus I."/>
            <person name="Selva J.P."/>
            <person name="Gallo C.A."/>
            <person name="Diaz A."/>
            <person name="Albertini E."/>
            <person name="Caccamo M."/>
            <person name="Echenique V."/>
        </authorList>
    </citation>
    <scope>NUCLEOTIDE SEQUENCE [LARGE SCALE GENOMIC DNA]</scope>
    <source>
        <strain evidence="9">cv. Victoria</strain>
        <tissue evidence="8">Leaf</tissue>
    </source>
</reference>
<dbReference type="GO" id="GO:0030154">
    <property type="term" value="P:cell differentiation"/>
    <property type="evidence" value="ECO:0007669"/>
    <property type="project" value="UniProtKB-KW"/>
</dbReference>
<proteinExistence type="inferred from homology"/>
<evidence type="ECO:0000313" key="9">
    <source>
        <dbReference type="Proteomes" id="UP000324897"/>
    </source>
</evidence>
<feature type="region of interest" description="Disordered" evidence="6">
    <location>
        <begin position="160"/>
        <end position="195"/>
    </location>
</feature>
<dbReference type="PANTHER" id="PTHR31791:SF68">
    <property type="entry name" value="FRIGIDA-LIKE PROTEIN"/>
    <property type="match status" value="1"/>
</dbReference>
<evidence type="ECO:0000313" key="8">
    <source>
        <dbReference type="EMBL" id="TVU48083.1"/>
    </source>
</evidence>
<comment type="caution">
    <text evidence="8">The sequence shown here is derived from an EMBL/GenBank/DDBJ whole genome shotgun (WGS) entry which is preliminary data.</text>
</comment>
<feature type="compositionally biased region" description="Low complexity" evidence="6">
    <location>
        <begin position="296"/>
        <end position="311"/>
    </location>
</feature>
<evidence type="ECO:0000256" key="7">
    <source>
        <dbReference type="SAM" id="Phobius"/>
    </source>
</evidence>
<organism evidence="8 9">
    <name type="scientific">Eragrostis curvula</name>
    <name type="common">weeping love grass</name>
    <dbReference type="NCBI Taxonomy" id="38414"/>
    <lineage>
        <taxon>Eukaryota</taxon>
        <taxon>Viridiplantae</taxon>
        <taxon>Streptophyta</taxon>
        <taxon>Embryophyta</taxon>
        <taxon>Tracheophyta</taxon>
        <taxon>Spermatophyta</taxon>
        <taxon>Magnoliopsida</taxon>
        <taxon>Liliopsida</taxon>
        <taxon>Poales</taxon>
        <taxon>Poaceae</taxon>
        <taxon>PACMAD clade</taxon>
        <taxon>Chloridoideae</taxon>
        <taxon>Eragrostideae</taxon>
        <taxon>Eragrostidinae</taxon>
        <taxon>Eragrostis</taxon>
    </lineage>
</organism>
<dbReference type="Gramene" id="TVU48083">
    <property type="protein sequence ID" value="TVU48083"/>
    <property type="gene ID" value="EJB05_07706"/>
</dbReference>
<keyword evidence="5" id="KW-0175">Coiled coil</keyword>
<keyword evidence="7" id="KW-0812">Transmembrane</keyword>